<dbReference type="InterPro" id="IPR029071">
    <property type="entry name" value="Ubiquitin-like_domsf"/>
</dbReference>
<dbReference type="CDD" id="cd01763">
    <property type="entry name" value="Ubl_SUMO_like"/>
    <property type="match status" value="1"/>
</dbReference>
<sequence>MVIGAKRPLSQTATPPQVKLGIKSQAGDEMYFRVALDKKFQGLFMKYCMENNLDYKTVAFFYDGKRIKSTMTPAEFGMEDEEIIDAMVHQTGGGGFNSR</sequence>
<organism evidence="2 3">
    <name type="scientific">Penstemon davidsonii</name>
    <dbReference type="NCBI Taxonomy" id="160366"/>
    <lineage>
        <taxon>Eukaryota</taxon>
        <taxon>Viridiplantae</taxon>
        <taxon>Streptophyta</taxon>
        <taxon>Embryophyta</taxon>
        <taxon>Tracheophyta</taxon>
        <taxon>Spermatophyta</taxon>
        <taxon>Magnoliopsida</taxon>
        <taxon>eudicotyledons</taxon>
        <taxon>Gunneridae</taxon>
        <taxon>Pentapetalae</taxon>
        <taxon>asterids</taxon>
        <taxon>lamiids</taxon>
        <taxon>Lamiales</taxon>
        <taxon>Plantaginaceae</taxon>
        <taxon>Cheloneae</taxon>
        <taxon>Penstemon</taxon>
    </lineage>
</organism>
<accession>A0ABR0CZU6</accession>
<comment type="caution">
    <text evidence="2">The sequence shown here is derived from an EMBL/GenBank/DDBJ whole genome shotgun (WGS) entry which is preliminary data.</text>
</comment>
<dbReference type="InterPro" id="IPR000626">
    <property type="entry name" value="Ubiquitin-like_dom"/>
</dbReference>
<evidence type="ECO:0000313" key="3">
    <source>
        <dbReference type="Proteomes" id="UP001291926"/>
    </source>
</evidence>
<protein>
    <recommendedName>
        <fullName evidence="1">Ubiquitin-like domain-containing protein</fullName>
    </recommendedName>
</protein>
<proteinExistence type="predicted"/>
<dbReference type="Proteomes" id="UP001291926">
    <property type="component" value="Unassembled WGS sequence"/>
</dbReference>
<evidence type="ECO:0000259" key="1">
    <source>
        <dbReference type="PROSITE" id="PS50053"/>
    </source>
</evidence>
<dbReference type="Pfam" id="PF11976">
    <property type="entry name" value="Rad60-SLD"/>
    <property type="match status" value="1"/>
</dbReference>
<gene>
    <name evidence="2" type="ORF">RD792_009719</name>
</gene>
<keyword evidence="3" id="KW-1185">Reference proteome</keyword>
<dbReference type="PANTHER" id="PTHR10562">
    <property type="entry name" value="SMALL UBIQUITIN-RELATED MODIFIER"/>
    <property type="match status" value="1"/>
</dbReference>
<dbReference type="SUPFAM" id="SSF54236">
    <property type="entry name" value="Ubiquitin-like"/>
    <property type="match status" value="1"/>
</dbReference>
<dbReference type="Gene3D" id="3.10.20.90">
    <property type="entry name" value="Phosphatidylinositol 3-kinase Catalytic Subunit, Chain A, domain 1"/>
    <property type="match status" value="1"/>
</dbReference>
<dbReference type="EMBL" id="JAYDYQ010002534">
    <property type="protein sequence ID" value="KAK4482559.1"/>
    <property type="molecule type" value="Genomic_DNA"/>
</dbReference>
<reference evidence="2 3" key="1">
    <citation type="journal article" date="2023" name="bioRxiv">
        <title>Genome report: Whole genome sequence and annotation of Penstemon davidsonii.</title>
        <authorList>
            <person name="Ostevik K.L."/>
            <person name="Alabady M."/>
            <person name="Zhang M."/>
            <person name="Rausher M.D."/>
        </authorList>
    </citation>
    <scope>NUCLEOTIDE SEQUENCE [LARGE SCALE GENOMIC DNA]</scope>
    <source>
        <strain evidence="2">DNT005</strain>
        <tissue evidence="2">Whole leaf</tissue>
    </source>
</reference>
<dbReference type="InterPro" id="IPR022617">
    <property type="entry name" value="Rad60/SUMO-like_dom"/>
</dbReference>
<dbReference type="PROSITE" id="PS50053">
    <property type="entry name" value="UBIQUITIN_2"/>
    <property type="match status" value="1"/>
</dbReference>
<feature type="domain" description="Ubiquitin-like" evidence="1">
    <location>
        <begin position="18"/>
        <end position="93"/>
    </location>
</feature>
<name>A0ABR0CZU6_9LAMI</name>
<evidence type="ECO:0000313" key="2">
    <source>
        <dbReference type="EMBL" id="KAK4482559.1"/>
    </source>
</evidence>